<dbReference type="InterPro" id="IPR006463">
    <property type="entry name" value="MiaB_methiolase"/>
</dbReference>
<dbReference type="Pfam" id="PF00919">
    <property type="entry name" value="UPF0004"/>
    <property type="match status" value="1"/>
</dbReference>
<organism evidence="17 18">
    <name type="scientific">Candidatus Scatoplasma merdavium</name>
    <dbReference type="NCBI Taxonomy" id="2840932"/>
    <lineage>
        <taxon>Bacteria</taxon>
        <taxon>Bacillati</taxon>
        <taxon>Bacillota</taxon>
        <taxon>Bacilli</taxon>
        <taxon>Bacillales</taxon>
        <taxon>Candidatus Scatoplasma</taxon>
    </lineage>
</organism>
<gene>
    <name evidence="13 17" type="primary">miaB</name>
    <name evidence="17" type="ORF">IAC78_00120</name>
</gene>
<dbReference type="InterPro" id="IPR006638">
    <property type="entry name" value="Elp3/MiaA/NifB-like_rSAM"/>
</dbReference>
<dbReference type="AlphaFoldDB" id="A0A9D9D4F0"/>
<evidence type="ECO:0000313" key="18">
    <source>
        <dbReference type="Proteomes" id="UP000823629"/>
    </source>
</evidence>
<dbReference type="PROSITE" id="PS51449">
    <property type="entry name" value="MTTASE_N"/>
    <property type="match status" value="1"/>
</dbReference>
<dbReference type="SFLD" id="SFLDG01061">
    <property type="entry name" value="methylthiotransferase"/>
    <property type="match status" value="1"/>
</dbReference>
<dbReference type="InterPro" id="IPR058240">
    <property type="entry name" value="rSAM_sf"/>
</dbReference>
<dbReference type="InterPro" id="IPR023404">
    <property type="entry name" value="rSAM_horseshoe"/>
</dbReference>
<evidence type="ECO:0000256" key="13">
    <source>
        <dbReference type="HAMAP-Rule" id="MF_01864"/>
    </source>
</evidence>
<dbReference type="InterPro" id="IPR038135">
    <property type="entry name" value="Methylthiotransferase_N_sf"/>
</dbReference>
<evidence type="ECO:0000313" key="17">
    <source>
        <dbReference type="EMBL" id="MBO8413876.1"/>
    </source>
</evidence>
<dbReference type="InterPro" id="IPR005839">
    <property type="entry name" value="Methylthiotransferase"/>
</dbReference>
<keyword evidence="13" id="KW-0819">tRNA processing</keyword>
<comment type="caution">
    <text evidence="17">The sequence shown here is derived from an EMBL/GenBank/DDBJ whole genome shotgun (WGS) entry which is preliminary data.</text>
</comment>
<comment type="cofactor">
    <cofactor evidence="13">
        <name>[4Fe-4S] cluster</name>
        <dbReference type="ChEBI" id="CHEBI:49883"/>
    </cofactor>
    <text evidence="13">Binds 2 [4Fe-4S] clusters. One cluster is coordinated with 3 cysteines and an exchangeable S-adenosyl-L-methionine.</text>
</comment>
<keyword evidence="4 13" id="KW-0949">S-adenosyl-L-methionine</keyword>
<feature type="binding site" evidence="13">
    <location>
        <position position="199"/>
    </location>
    <ligand>
        <name>[4Fe-4S] cluster</name>
        <dbReference type="ChEBI" id="CHEBI:49883"/>
        <label>2</label>
        <note>4Fe-4S-S-AdoMet</note>
    </ligand>
</feature>
<dbReference type="PROSITE" id="PS50926">
    <property type="entry name" value="TRAM"/>
    <property type="match status" value="1"/>
</dbReference>
<evidence type="ECO:0000259" key="16">
    <source>
        <dbReference type="PROSITE" id="PS51918"/>
    </source>
</evidence>
<dbReference type="PANTHER" id="PTHR43020">
    <property type="entry name" value="CDK5 REGULATORY SUBUNIT-ASSOCIATED PROTEIN 1"/>
    <property type="match status" value="1"/>
</dbReference>
<feature type="binding site" evidence="13">
    <location>
        <position position="53"/>
    </location>
    <ligand>
        <name>[4Fe-4S] cluster</name>
        <dbReference type="ChEBI" id="CHEBI:49883"/>
        <label>1</label>
    </ligand>
</feature>
<dbReference type="FunFam" id="3.40.50.12160:FF:000003">
    <property type="entry name" value="CDK5 regulatory subunit-associated protein 1"/>
    <property type="match status" value="1"/>
</dbReference>
<comment type="similarity">
    <text evidence="13">Belongs to the methylthiotransferase family. MiaB subfamily.</text>
</comment>
<keyword evidence="5 13" id="KW-0479">Metal-binding</keyword>
<proteinExistence type="inferred from homology"/>
<dbReference type="NCBIfam" id="TIGR00089">
    <property type="entry name" value="MiaB/RimO family radical SAM methylthiotransferase"/>
    <property type="match status" value="1"/>
</dbReference>
<evidence type="ECO:0000256" key="3">
    <source>
        <dbReference type="ARBA" id="ARBA00022679"/>
    </source>
</evidence>
<dbReference type="GO" id="GO:0046872">
    <property type="term" value="F:metal ion binding"/>
    <property type="evidence" value="ECO:0007669"/>
    <property type="project" value="UniProtKB-KW"/>
</dbReference>
<dbReference type="SMART" id="SM00729">
    <property type="entry name" value="Elp3"/>
    <property type="match status" value="1"/>
</dbReference>
<dbReference type="Gene3D" id="3.40.50.12160">
    <property type="entry name" value="Methylthiotransferase, N-terminal domain"/>
    <property type="match status" value="1"/>
</dbReference>
<feature type="binding site" evidence="13">
    <location>
        <position position="206"/>
    </location>
    <ligand>
        <name>[4Fe-4S] cluster</name>
        <dbReference type="ChEBI" id="CHEBI:49883"/>
        <label>2</label>
        <note>4Fe-4S-S-AdoMet</note>
    </ligand>
</feature>
<dbReference type="InterPro" id="IPR002792">
    <property type="entry name" value="TRAM_dom"/>
</dbReference>
<keyword evidence="6 13" id="KW-0408">Iron</keyword>
<evidence type="ECO:0000256" key="5">
    <source>
        <dbReference type="ARBA" id="ARBA00022723"/>
    </source>
</evidence>
<dbReference type="SFLD" id="SFLDF00273">
    <property type="entry name" value="(dimethylallyl)adenosine_tRNA"/>
    <property type="match status" value="1"/>
</dbReference>
<feature type="domain" description="TRAM" evidence="14">
    <location>
        <begin position="418"/>
        <end position="481"/>
    </location>
</feature>
<feature type="domain" description="Radical SAM core" evidence="16">
    <location>
        <begin position="185"/>
        <end position="416"/>
    </location>
</feature>
<dbReference type="SFLD" id="SFLDS00029">
    <property type="entry name" value="Radical_SAM"/>
    <property type="match status" value="1"/>
</dbReference>
<keyword evidence="2 13" id="KW-0004">4Fe-4S</keyword>
<comment type="subcellular location">
    <subcellularLocation>
        <location evidence="13">Cytoplasm</location>
    </subcellularLocation>
</comment>
<evidence type="ECO:0000256" key="2">
    <source>
        <dbReference type="ARBA" id="ARBA00022485"/>
    </source>
</evidence>
<feature type="binding site" evidence="13">
    <location>
        <position position="203"/>
    </location>
    <ligand>
        <name>[4Fe-4S] cluster</name>
        <dbReference type="ChEBI" id="CHEBI:49883"/>
        <label>2</label>
        <note>4Fe-4S-S-AdoMet</note>
    </ligand>
</feature>
<evidence type="ECO:0000256" key="9">
    <source>
        <dbReference type="ARBA" id="ARBA00051425"/>
    </source>
</evidence>
<dbReference type="InterPro" id="IPR013848">
    <property type="entry name" value="Methylthiotransferase_N"/>
</dbReference>
<evidence type="ECO:0000256" key="10">
    <source>
        <dbReference type="ARBA" id="ARBA00068570"/>
    </source>
</evidence>
<evidence type="ECO:0000256" key="7">
    <source>
        <dbReference type="ARBA" id="ARBA00023014"/>
    </source>
</evidence>
<dbReference type="HAMAP" id="MF_01864">
    <property type="entry name" value="tRNA_metthiotr_MiaB"/>
    <property type="match status" value="1"/>
</dbReference>
<dbReference type="GO" id="GO:0051539">
    <property type="term" value="F:4 iron, 4 sulfur cluster binding"/>
    <property type="evidence" value="ECO:0007669"/>
    <property type="project" value="UniProtKB-UniRule"/>
</dbReference>
<dbReference type="Gene3D" id="3.80.30.20">
    <property type="entry name" value="tm_1862 like domain"/>
    <property type="match status" value="1"/>
</dbReference>
<reference evidence="17" key="2">
    <citation type="journal article" date="2021" name="PeerJ">
        <title>Extensive microbial diversity within the chicken gut microbiome revealed by metagenomics and culture.</title>
        <authorList>
            <person name="Gilroy R."/>
            <person name="Ravi A."/>
            <person name="Getino M."/>
            <person name="Pursley I."/>
            <person name="Horton D.L."/>
            <person name="Alikhan N.F."/>
            <person name="Baker D."/>
            <person name="Gharbi K."/>
            <person name="Hall N."/>
            <person name="Watson M."/>
            <person name="Adriaenssens E.M."/>
            <person name="Foster-Nyarko E."/>
            <person name="Jarju S."/>
            <person name="Secka A."/>
            <person name="Antonio M."/>
            <person name="Oren A."/>
            <person name="Chaudhuri R.R."/>
            <person name="La Ragione R."/>
            <person name="Hildebrand F."/>
            <person name="Pallen M.J."/>
        </authorList>
    </citation>
    <scope>NUCLEOTIDE SEQUENCE</scope>
    <source>
        <strain evidence="17">1748</strain>
    </source>
</reference>
<comment type="function">
    <text evidence="1 13">Catalyzes the methylthiolation of N6-(dimethylallyl)adenosine (i(6)A), leading to the formation of 2-methylthio-N6-(dimethylallyl)adenosine (ms(2)i(6)A) at position 37 in tRNAs that read codons beginning with uridine.</text>
</comment>
<dbReference type="PANTHER" id="PTHR43020:SF2">
    <property type="entry name" value="MITOCHONDRIAL TRNA METHYLTHIOTRANSFERASE CDK5RAP1"/>
    <property type="match status" value="1"/>
</dbReference>
<dbReference type="EC" id="2.8.4.3" evidence="8 13"/>
<reference evidence="17" key="1">
    <citation type="submission" date="2020-10" db="EMBL/GenBank/DDBJ databases">
        <authorList>
            <person name="Gilroy R."/>
        </authorList>
    </citation>
    <scope>NUCLEOTIDE SEQUENCE</scope>
    <source>
        <strain evidence="17">1748</strain>
    </source>
</reference>
<keyword evidence="7 13" id="KW-0411">Iron-sulfur</keyword>
<comment type="catalytic activity">
    <reaction evidence="9 13">
        <text>N(6)-dimethylallyladenosine(37) in tRNA + (sulfur carrier)-SH + AH2 + 2 S-adenosyl-L-methionine = 2-methylsulfanyl-N(6)-dimethylallyladenosine(37) in tRNA + (sulfur carrier)-H + 5'-deoxyadenosine + L-methionine + A + S-adenosyl-L-homocysteine + 2 H(+)</text>
        <dbReference type="Rhea" id="RHEA:37067"/>
        <dbReference type="Rhea" id="RHEA-COMP:10375"/>
        <dbReference type="Rhea" id="RHEA-COMP:10376"/>
        <dbReference type="Rhea" id="RHEA-COMP:14737"/>
        <dbReference type="Rhea" id="RHEA-COMP:14739"/>
        <dbReference type="ChEBI" id="CHEBI:13193"/>
        <dbReference type="ChEBI" id="CHEBI:15378"/>
        <dbReference type="ChEBI" id="CHEBI:17319"/>
        <dbReference type="ChEBI" id="CHEBI:17499"/>
        <dbReference type="ChEBI" id="CHEBI:29917"/>
        <dbReference type="ChEBI" id="CHEBI:57844"/>
        <dbReference type="ChEBI" id="CHEBI:57856"/>
        <dbReference type="ChEBI" id="CHEBI:59789"/>
        <dbReference type="ChEBI" id="CHEBI:64428"/>
        <dbReference type="ChEBI" id="CHEBI:74415"/>
        <dbReference type="ChEBI" id="CHEBI:74417"/>
        <dbReference type="EC" id="2.8.4.3"/>
    </reaction>
</comment>
<dbReference type="GO" id="GO:0035597">
    <property type="term" value="F:tRNA-2-methylthio-N(6)-dimethylallyladenosine(37) synthase activity"/>
    <property type="evidence" value="ECO:0007669"/>
    <property type="project" value="UniProtKB-EC"/>
</dbReference>
<evidence type="ECO:0000259" key="15">
    <source>
        <dbReference type="PROSITE" id="PS51449"/>
    </source>
</evidence>
<dbReference type="PROSITE" id="PS01278">
    <property type="entry name" value="MTTASE_RADICAL"/>
    <property type="match status" value="1"/>
</dbReference>
<dbReference type="PROSITE" id="PS51918">
    <property type="entry name" value="RADICAL_SAM"/>
    <property type="match status" value="1"/>
</dbReference>
<dbReference type="EMBL" id="JADING010000003">
    <property type="protein sequence ID" value="MBO8413876.1"/>
    <property type="molecule type" value="Genomic_DNA"/>
</dbReference>
<dbReference type="InterPro" id="IPR020612">
    <property type="entry name" value="Methylthiotransferase_CS"/>
</dbReference>
<dbReference type="CDD" id="cd01335">
    <property type="entry name" value="Radical_SAM"/>
    <property type="match status" value="1"/>
</dbReference>
<evidence type="ECO:0000256" key="11">
    <source>
        <dbReference type="ARBA" id="ARBA00080698"/>
    </source>
</evidence>
<accession>A0A9D9D4F0</accession>
<keyword evidence="13" id="KW-0963">Cytoplasm</keyword>
<evidence type="ECO:0000256" key="4">
    <source>
        <dbReference type="ARBA" id="ARBA00022691"/>
    </source>
</evidence>
<dbReference type="NCBIfam" id="TIGR01574">
    <property type="entry name" value="miaB-methiolase"/>
    <property type="match status" value="1"/>
</dbReference>
<sequence length="481" mass="55111">MNKTKIISFPDLQKAAKRQLKNIPDIREANKLASKRLKEYLAGKSYCLFTSGCQANVRDSEIIKAYLDNLNMKQIEDVNTASLILFNTCAIRENAETKIYGELGHLKPLALNDKDKIIGICGCMAQEEKPITYIKEKFPFVRLIFGTHNIDDIYSLLDEVIFNDERLIDVPSIEGSVVENYPSTRFEKYKAFVNIMYGCDNFCTYCIVPYTRGRQRSRSIESVVNEVISLKEQGYKEVTLLGQNVNAYGVDLKDENITFAKLLEEVAKTGIERVRFTTSHPAYFTLDVFDVMAKYPNIMKALHLPLQSGSDNILLRMNRHYTNEKYLYLVDELRKRIPDIYLTTDIIVGFPNETDEDFEKTIELCNKVKFDNAFTFIYSKRDGTPAAKMQDKISDKTKSERFSILQQTIDKYATINAQNMVNKTVEVLFDGVSKRDKNMISGYDNYFHLVHVKANPSIIGKILKVKIVSSHTYSLIGEICD</sequence>
<dbReference type="SFLD" id="SFLDG01082">
    <property type="entry name" value="B12-binding_domain_containing"/>
    <property type="match status" value="1"/>
</dbReference>
<comment type="subunit">
    <text evidence="13">Monomer.</text>
</comment>
<name>A0A9D9D4F0_9BACL</name>
<dbReference type="SUPFAM" id="SSF102114">
    <property type="entry name" value="Radical SAM enzymes"/>
    <property type="match status" value="1"/>
</dbReference>
<evidence type="ECO:0000256" key="6">
    <source>
        <dbReference type="ARBA" id="ARBA00023004"/>
    </source>
</evidence>
<dbReference type="InterPro" id="IPR007197">
    <property type="entry name" value="rSAM"/>
</dbReference>
<dbReference type="Proteomes" id="UP000823629">
    <property type="component" value="Unassembled WGS sequence"/>
</dbReference>
<evidence type="ECO:0000256" key="12">
    <source>
        <dbReference type="ARBA" id="ARBA00081141"/>
    </source>
</evidence>
<dbReference type="Pfam" id="PF04055">
    <property type="entry name" value="Radical_SAM"/>
    <property type="match status" value="1"/>
</dbReference>
<dbReference type="Pfam" id="PF01938">
    <property type="entry name" value="TRAM"/>
    <property type="match status" value="1"/>
</dbReference>
<protein>
    <recommendedName>
        <fullName evidence="10 13">tRNA-2-methylthio-N(6)-dimethylallyladenosine synthase</fullName>
        <ecNumber evidence="8 13">2.8.4.3</ecNumber>
    </recommendedName>
    <alternativeName>
        <fullName evidence="12 13">(Dimethylallyl)adenosine tRNA methylthiotransferase MiaB</fullName>
    </alternativeName>
    <alternativeName>
        <fullName evidence="11 13">tRNA-i(6)A37 methylthiotransferase</fullName>
    </alternativeName>
</protein>
<evidence type="ECO:0000256" key="1">
    <source>
        <dbReference type="ARBA" id="ARBA00003234"/>
    </source>
</evidence>
<evidence type="ECO:0000259" key="14">
    <source>
        <dbReference type="PROSITE" id="PS50926"/>
    </source>
</evidence>
<feature type="binding site" evidence="13">
    <location>
        <position position="123"/>
    </location>
    <ligand>
        <name>[4Fe-4S] cluster</name>
        <dbReference type="ChEBI" id="CHEBI:49883"/>
        <label>1</label>
    </ligand>
</feature>
<feature type="domain" description="MTTase N-terminal" evidence="15">
    <location>
        <begin position="44"/>
        <end position="162"/>
    </location>
</feature>
<feature type="binding site" evidence="13">
    <location>
        <position position="89"/>
    </location>
    <ligand>
        <name>[4Fe-4S] cluster</name>
        <dbReference type="ChEBI" id="CHEBI:49883"/>
        <label>1</label>
    </ligand>
</feature>
<dbReference type="GO" id="GO:0005829">
    <property type="term" value="C:cytosol"/>
    <property type="evidence" value="ECO:0007669"/>
    <property type="project" value="TreeGrafter"/>
</dbReference>
<dbReference type="FunFam" id="3.80.30.20:FF:000001">
    <property type="entry name" value="tRNA-2-methylthio-N(6)-dimethylallyladenosine synthase 2"/>
    <property type="match status" value="1"/>
</dbReference>
<keyword evidence="3 13" id="KW-0808">Transferase</keyword>
<evidence type="ECO:0000256" key="8">
    <source>
        <dbReference type="ARBA" id="ARBA00033765"/>
    </source>
</evidence>